<dbReference type="Pfam" id="PF03315">
    <property type="entry name" value="SDH_beta"/>
    <property type="match status" value="1"/>
</dbReference>
<organism evidence="14 15">
    <name type="scientific">Legionella impletisoli</name>
    <dbReference type="NCBI Taxonomy" id="343510"/>
    <lineage>
        <taxon>Bacteria</taxon>
        <taxon>Pseudomonadati</taxon>
        <taxon>Pseudomonadota</taxon>
        <taxon>Gammaproteobacteria</taxon>
        <taxon>Legionellales</taxon>
        <taxon>Legionellaceae</taxon>
        <taxon>Legionella</taxon>
    </lineage>
</organism>
<keyword evidence="4 11" id="KW-0312">Gluconeogenesis</keyword>
<comment type="pathway">
    <text evidence="2">Carbohydrate biosynthesis; gluconeogenesis.</text>
</comment>
<dbReference type="EC" id="4.3.1.17" evidence="11"/>
<name>A0A917JYT5_9GAMM</name>
<feature type="domain" description="Serine dehydratase beta chain" evidence="13">
    <location>
        <begin position="4"/>
        <end position="157"/>
    </location>
</feature>
<dbReference type="PANTHER" id="PTHR30182">
    <property type="entry name" value="L-SERINE DEHYDRATASE"/>
    <property type="match status" value="1"/>
</dbReference>
<reference evidence="14" key="2">
    <citation type="submission" date="2020-09" db="EMBL/GenBank/DDBJ databases">
        <authorList>
            <person name="Sun Q."/>
            <person name="Ohkuma M."/>
        </authorList>
    </citation>
    <scope>NUCLEOTIDE SEQUENCE</scope>
    <source>
        <strain evidence="14">JCM 13919</strain>
    </source>
</reference>
<sequence>MNISLFDLFSIGIGPSSSHTVGPMYAANEFIKLLTDRKLFNQTERIKVELYGSLALTGKGHGTDKAILNGLEGKDPETVDPELMVPRMNEILTNKKLSLAGKKTIDFEEAQDFILYQKEVLPKHSNGMKFTAFDENNHYLLSQIYYSIGGGFITTDEAFDQLEQDDIQLPYPFDTARQLLDQCKSNQLTIAELMLANERSWRSEDAIYSGILAIAKVMCDCIDNGCQHPGELPGGLKLKRRAPDLFNKLNSQNGVPSAYERSDIMNRLNLYAMAVNEENAAGGRIVTAPTNGAAGIIPAVFKYCQEAHGKLDKEDIYTYFLTAAAVGILYKKGASISGAEVGCQGEVGVASSMAAAGLTAVLGGSIDQIENAAEIAMEHHLGMTCDPVLGLVQIPCIERNAMGAVKAVNASRMALIGDGQHQISLDKVIKTMKQTGMDMQSIYKETSTGGLAVNLTEC</sequence>
<dbReference type="FunFam" id="3.30.1330.90:FF:000001">
    <property type="entry name" value="L-serine ammonia-lyase 1"/>
    <property type="match status" value="1"/>
</dbReference>
<dbReference type="GO" id="GO:0006094">
    <property type="term" value="P:gluconeogenesis"/>
    <property type="evidence" value="ECO:0007669"/>
    <property type="project" value="UniProtKB-KW"/>
</dbReference>
<dbReference type="Proteomes" id="UP000630149">
    <property type="component" value="Unassembled WGS sequence"/>
</dbReference>
<dbReference type="InterPro" id="IPR004644">
    <property type="entry name" value="Fe-S_L-Ser_mono"/>
</dbReference>
<dbReference type="InterPro" id="IPR051318">
    <property type="entry name" value="Fe-S_L-Ser"/>
</dbReference>
<evidence type="ECO:0000313" key="15">
    <source>
        <dbReference type="Proteomes" id="UP000630149"/>
    </source>
</evidence>
<comment type="cofactor">
    <cofactor evidence="1 11">
        <name>[4Fe-4S] cluster</name>
        <dbReference type="ChEBI" id="CHEBI:49883"/>
    </cofactor>
</comment>
<dbReference type="GO" id="GO:0051539">
    <property type="term" value="F:4 iron, 4 sulfur cluster binding"/>
    <property type="evidence" value="ECO:0007669"/>
    <property type="project" value="UniProtKB-UniRule"/>
</dbReference>
<evidence type="ECO:0000256" key="5">
    <source>
        <dbReference type="ARBA" id="ARBA00022485"/>
    </source>
</evidence>
<dbReference type="InterPro" id="IPR029009">
    <property type="entry name" value="ASB_dom_sf"/>
</dbReference>
<evidence type="ECO:0000256" key="9">
    <source>
        <dbReference type="ARBA" id="ARBA00023239"/>
    </source>
</evidence>
<dbReference type="PANTHER" id="PTHR30182:SF1">
    <property type="entry name" value="L-SERINE DEHYDRATASE 1"/>
    <property type="match status" value="1"/>
</dbReference>
<dbReference type="OrthoDB" id="9805537at2"/>
<reference evidence="14" key="1">
    <citation type="journal article" date="2014" name="Int. J. Syst. Evol. Microbiol.">
        <title>Complete genome sequence of Corynebacterium casei LMG S-19264T (=DSM 44701T), isolated from a smear-ripened cheese.</title>
        <authorList>
            <consortium name="US DOE Joint Genome Institute (JGI-PGF)"/>
            <person name="Walter F."/>
            <person name="Albersmeier A."/>
            <person name="Kalinowski J."/>
            <person name="Ruckert C."/>
        </authorList>
    </citation>
    <scope>NUCLEOTIDE SEQUENCE</scope>
    <source>
        <strain evidence="14">JCM 13919</strain>
    </source>
</reference>
<keyword evidence="6 11" id="KW-0479">Metal-binding</keyword>
<evidence type="ECO:0000256" key="1">
    <source>
        <dbReference type="ARBA" id="ARBA00001966"/>
    </source>
</evidence>
<evidence type="ECO:0000256" key="6">
    <source>
        <dbReference type="ARBA" id="ARBA00022723"/>
    </source>
</evidence>
<evidence type="ECO:0000256" key="10">
    <source>
        <dbReference type="ARBA" id="ARBA00049406"/>
    </source>
</evidence>
<comment type="catalytic activity">
    <reaction evidence="10 11">
        <text>L-serine = pyruvate + NH4(+)</text>
        <dbReference type="Rhea" id="RHEA:19169"/>
        <dbReference type="ChEBI" id="CHEBI:15361"/>
        <dbReference type="ChEBI" id="CHEBI:28938"/>
        <dbReference type="ChEBI" id="CHEBI:33384"/>
        <dbReference type="EC" id="4.3.1.17"/>
    </reaction>
</comment>
<evidence type="ECO:0000256" key="8">
    <source>
        <dbReference type="ARBA" id="ARBA00023014"/>
    </source>
</evidence>
<keyword evidence="8 11" id="KW-0411">Iron-sulfur</keyword>
<dbReference type="NCBIfam" id="TIGR00720">
    <property type="entry name" value="sda_mono"/>
    <property type="match status" value="1"/>
</dbReference>
<keyword evidence="7 11" id="KW-0408">Iron</keyword>
<evidence type="ECO:0000256" key="7">
    <source>
        <dbReference type="ARBA" id="ARBA00023004"/>
    </source>
</evidence>
<proteinExistence type="inferred from homology"/>
<dbReference type="Pfam" id="PF03313">
    <property type="entry name" value="SDH_alpha"/>
    <property type="match status" value="1"/>
</dbReference>
<keyword evidence="5 11" id="KW-0004">4Fe-4S</keyword>
<feature type="domain" description="Serine dehydratase-like alpha subunit" evidence="12">
    <location>
        <begin position="186"/>
        <end position="452"/>
    </location>
</feature>
<dbReference type="RefSeq" id="WP_131777258.1">
    <property type="nucleotide sequence ID" value="NZ_BMOB01000010.1"/>
</dbReference>
<protein>
    <recommendedName>
        <fullName evidence="11">L-serine dehydratase</fullName>
        <ecNumber evidence="11">4.3.1.17</ecNumber>
    </recommendedName>
</protein>
<evidence type="ECO:0000259" key="13">
    <source>
        <dbReference type="Pfam" id="PF03315"/>
    </source>
</evidence>
<comment type="caution">
    <text evidence="14">The sequence shown here is derived from an EMBL/GenBank/DDBJ whole genome shotgun (WGS) entry which is preliminary data.</text>
</comment>
<evidence type="ECO:0000256" key="2">
    <source>
        <dbReference type="ARBA" id="ARBA00004742"/>
    </source>
</evidence>
<gene>
    <name evidence="14" type="primary">sda-2</name>
    <name evidence="14" type="ORF">GCM10007966_19880</name>
</gene>
<dbReference type="Gene3D" id="3.30.1330.90">
    <property type="entry name" value="D-3-phosphoglycerate dehydrogenase, domain 3"/>
    <property type="match status" value="1"/>
</dbReference>
<keyword evidence="9 11" id="KW-0456">Lyase</keyword>
<dbReference type="AlphaFoldDB" id="A0A917JYT5"/>
<keyword evidence="15" id="KW-1185">Reference proteome</keyword>
<evidence type="ECO:0000256" key="11">
    <source>
        <dbReference type="RuleBase" id="RU366059"/>
    </source>
</evidence>
<evidence type="ECO:0000256" key="4">
    <source>
        <dbReference type="ARBA" id="ARBA00022432"/>
    </source>
</evidence>
<dbReference type="EMBL" id="BMOB01000010">
    <property type="protein sequence ID" value="GGI91236.1"/>
    <property type="molecule type" value="Genomic_DNA"/>
</dbReference>
<dbReference type="GO" id="GO:0009063">
    <property type="term" value="P:amino acid catabolic process"/>
    <property type="evidence" value="ECO:0007669"/>
    <property type="project" value="UniProtKB-ARBA"/>
</dbReference>
<dbReference type="InterPro" id="IPR005131">
    <property type="entry name" value="Ser_deHydtase_bsu"/>
</dbReference>
<evidence type="ECO:0000259" key="12">
    <source>
        <dbReference type="Pfam" id="PF03313"/>
    </source>
</evidence>
<comment type="similarity">
    <text evidence="3 11">Belongs to the iron-sulfur dependent L-serine dehydratase family.</text>
</comment>
<dbReference type="GO" id="GO:0046872">
    <property type="term" value="F:metal ion binding"/>
    <property type="evidence" value="ECO:0007669"/>
    <property type="project" value="UniProtKB-KW"/>
</dbReference>
<evidence type="ECO:0000313" key="14">
    <source>
        <dbReference type="EMBL" id="GGI91236.1"/>
    </source>
</evidence>
<accession>A0A917JYT5</accession>
<dbReference type="GO" id="GO:0003941">
    <property type="term" value="F:L-serine ammonia-lyase activity"/>
    <property type="evidence" value="ECO:0007669"/>
    <property type="project" value="UniProtKB-UniRule"/>
</dbReference>
<evidence type="ECO:0000256" key="3">
    <source>
        <dbReference type="ARBA" id="ARBA00008636"/>
    </source>
</evidence>
<dbReference type="SUPFAM" id="SSF143548">
    <property type="entry name" value="Serine metabolism enzymes domain"/>
    <property type="match status" value="1"/>
</dbReference>
<dbReference type="InterPro" id="IPR005130">
    <property type="entry name" value="Ser_deHydtase-like_asu"/>
</dbReference>